<comment type="caution">
    <text evidence="1">The sequence shown here is derived from an EMBL/GenBank/DDBJ whole genome shotgun (WGS) entry which is preliminary data.</text>
</comment>
<gene>
    <name evidence="1" type="ORF">ACFSSE_17085</name>
</gene>
<dbReference type="Gene3D" id="3.60.20.10">
    <property type="entry name" value="Glutamine Phosphoribosylpyrophosphate, subunit 1, domain 1"/>
    <property type="match status" value="1"/>
</dbReference>
<name>A0ABW5TX55_9SPHI</name>
<sequence length="250" mass="28105">MTFCLGIKVRTGLVAIADTRITSGTNSTTSKKISTHQIGKNSFFVMTSGLRSVRDKTVTYFEEELSEKEFTFNKLYKAVNAFGDQLKRVSKEDKEALASSGLYFDLHTIVGGQLADDETHKLFMLYPQGNWIEIGEATPFAIIGNTGYGQPILNRALTYESTLRYALKTGFLSFDSTRVSASDVGYPVDIVIYKSGTYQLVEQRYTHADLKYLAVEWANKLKASVKDLPEDWMDRLLLDEEIEPGFNLIT</sequence>
<dbReference type="PIRSF" id="PIRSF009120">
    <property type="entry name" value="UCP009120_prtse"/>
    <property type="match status" value="1"/>
</dbReference>
<keyword evidence="2" id="KW-1185">Reference proteome</keyword>
<dbReference type="EMBL" id="JBHULV010000054">
    <property type="protein sequence ID" value="MFD2733427.1"/>
    <property type="molecule type" value="Genomic_DNA"/>
</dbReference>
<accession>A0ABW5TX55</accession>
<dbReference type="InterPro" id="IPR001353">
    <property type="entry name" value="Proteasome_sua/b"/>
</dbReference>
<reference evidence="2" key="1">
    <citation type="journal article" date="2019" name="Int. J. Syst. Evol. Microbiol.">
        <title>The Global Catalogue of Microorganisms (GCM) 10K type strain sequencing project: providing services to taxonomists for standard genome sequencing and annotation.</title>
        <authorList>
            <consortium name="The Broad Institute Genomics Platform"/>
            <consortium name="The Broad Institute Genome Sequencing Center for Infectious Disease"/>
            <person name="Wu L."/>
            <person name="Ma J."/>
        </authorList>
    </citation>
    <scope>NUCLEOTIDE SEQUENCE [LARGE SCALE GENOMIC DNA]</scope>
    <source>
        <strain evidence="2">KCTC 42456</strain>
    </source>
</reference>
<dbReference type="InterPro" id="IPR029055">
    <property type="entry name" value="Ntn_hydrolases_N"/>
</dbReference>
<protein>
    <submittedName>
        <fullName evidence="1">Peptidase</fullName>
    </submittedName>
</protein>
<dbReference type="Proteomes" id="UP001597546">
    <property type="component" value="Unassembled WGS sequence"/>
</dbReference>
<dbReference type="SUPFAM" id="SSF56235">
    <property type="entry name" value="N-terminal nucleophile aminohydrolases (Ntn hydrolases)"/>
    <property type="match status" value="1"/>
</dbReference>
<evidence type="ECO:0000313" key="1">
    <source>
        <dbReference type="EMBL" id="MFD2733427.1"/>
    </source>
</evidence>
<evidence type="ECO:0000313" key="2">
    <source>
        <dbReference type="Proteomes" id="UP001597546"/>
    </source>
</evidence>
<organism evidence="1 2">
    <name type="scientific">Pedobacter alpinus</name>
    <dbReference type="NCBI Taxonomy" id="1590643"/>
    <lineage>
        <taxon>Bacteria</taxon>
        <taxon>Pseudomonadati</taxon>
        <taxon>Bacteroidota</taxon>
        <taxon>Sphingobacteriia</taxon>
        <taxon>Sphingobacteriales</taxon>
        <taxon>Sphingobacteriaceae</taxon>
        <taxon>Pedobacter</taxon>
    </lineage>
</organism>
<proteinExistence type="predicted"/>
<dbReference type="InterPro" id="IPR016545">
    <property type="entry name" value="UCP009120_prtse"/>
</dbReference>
<dbReference type="Pfam" id="PF00227">
    <property type="entry name" value="Proteasome"/>
    <property type="match status" value="1"/>
</dbReference>
<dbReference type="RefSeq" id="WP_379044037.1">
    <property type="nucleotide sequence ID" value="NZ_JBHSKW010000035.1"/>
</dbReference>